<organism evidence="4 5">
    <name type="scientific">Rotaria socialis</name>
    <dbReference type="NCBI Taxonomy" id="392032"/>
    <lineage>
        <taxon>Eukaryota</taxon>
        <taxon>Metazoa</taxon>
        <taxon>Spiralia</taxon>
        <taxon>Gnathifera</taxon>
        <taxon>Rotifera</taxon>
        <taxon>Eurotatoria</taxon>
        <taxon>Bdelloidea</taxon>
        <taxon>Philodinida</taxon>
        <taxon>Philodinidae</taxon>
        <taxon>Rotaria</taxon>
    </lineage>
</organism>
<accession>A0A821K7M7</accession>
<evidence type="ECO:0000259" key="3">
    <source>
        <dbReference type="PROSITE" id="PS50106"/>
    </source>
</evidence>
<proteinExistence type="predicted"/>
<dbReference type="AlphaFoldDB" id="A0A821K7M7"/>
<dbReference type="PANTHER" id="PTHR14191">
    <property type="entry name" value="PDZ DOMAIN CONTAINING PROTEIN"/>
    <property type="match status" value="1"/>
</dbReference>
<sequence length="281" mass="32044">MPSSSDAEVLRNANIRLCKLRVWREFDGLGFNLEAAQRPPHLIRLVESNSPASAGGLKILDVILYVNQEDVSEADYNTVRGAIKTARDSNRPIELIVVEQRFYQLLKKKNIKVTPQLATNVIQTPESMPADYINFPKRIPRTCNLRLGQSDTFGFEVINGENDIGAYIQEVFPNTPASNTPLRKCDRIIEIDDKNVDKDVSKSILEKLAKAKQKGSVKLFVVDTDTYKNAQLHKLPLTSKGKRKSQSEDRQSTSRYNTDDRSCKYQIIKKKTQHIYIYIHY</sequence>
<feature type="domain" description="PDZ" evidence="3">
    <location>
        <begin position="19"/>
        <end position="101"/>
    </location>
</feature>
<evidence type="ECO:0000256" key="2">
    <source>
        <dbReference type="SAM" id="MobiDB-lite"/>
    </source>
</evidence>
<feature type="compositionally biased region" description="Basic and acidic residues" evidence="2">
    <location>
        <begin position="245"/>
        <end position="257"/>
    </location>
</feature>
<feature type="region of interest" description="Disordered" evidence="2">
    <location>
        <begin position="233"/>
        <end position="257"/>
    </location>
</feature>
<dbReference type="Gene3D" id="2.30.42.10">
    <property type="match status" value="2"/>
</dbReference>
<evidence type="ECO:0000313" key="4">
    <source>
        <dbReference type="EMBL" id="CAF4726546.1"/>
    </source>
</evidence>
<keyword evidence="1" id="KW-0677">Repeat</keyword>
<feature type="domain" description="PDZ" evidence="3">
    <location>
        <begin position="142"/>
        <end position="223"/>
    </location>
</feature>
<dbReference type="InterPro" id="IPR036034">
    <property type="entry name" value="PDZ_sf"/>
</dbReference>
<dbReference type="InterPro" id="IPR001478">
    <property type="entry name" value="PDZ"/>
</dbReference>
<dbReference type="GO" id="GO:0043495">
    <property type="term" value="F:protein-membrane adaptor activity"/>
    <property type="evidence" value="ECO:0007669"/>
    <property type="project" value="TreeGrafter"/>
</dbReference>
<reference evidence="4" key="1">
    <citation type="submission" date="2021-02" db="EMBL/GenBank/DDBJ databases">
        <authorList>
            <person name="Nowell W R."/>
        </authorList>
    </citation>
    <scope>NUCLEOTIDE SEQUENCE</scope>
</reference>
<dbReference type="Proteomes" id="UP000663873">
    <property type="component" value="Unassembled WGS sequence"/>
</dbReference>
<name>A0A821K7M7_9BILA</name>
<comment type="caution">
    <text evidence="4">The sequence shown here is derived from an EMBL/GenBank/DDBJ whole genome shotgun (WGS) entry which is preliminary data.</text>
</comment>
<dbReference type="InterPro" id="IPR051067">
    <property type="entry name" value="NHER"/>
</dbReference>
<gene>
    <name evidence="4" type="ORF">UJA718_LOCUS37540</name>
</gene>
<protein>
    <recommendedName>
        <fullName evidence="3">PDZ domain-containing protein</fullName>
    </recommendedName>
</protein>
<dbReference type="SMART" id="SM00228">
    <property type="entry name" value="PDZ"/>
    <property type="match status" value="2"/>
</dbReference>
<dbReference type="SUPFAM" id="SSF50156">
    <property type="entry name" value="PDZ domain-like"/>
    <property type="match status" value="2"/>
</dbReference>
<dbReference type="Pfam" id="PF13180">
    <property type="entry name" value="PDZ_2"/>
    <property type="match status" value="1"/>
</dbReference>
<dbReference type="EMBL" id="CAJOBP010037427">
    <property type="protein sequence ID" value="CAF4726546.1"/>
    <property type="molecule type" value="Genomic_DNA"/>
</dbReference>
<evidence type="ECO:0000256" key="1">
    <source>
        <dbReference type="ARBA" id="ARBA00022737"/>
    </source>
</evidence>
<dbReference type="GO" id="GO:0072659">
    <property type="term" value="P:protein localization to plasma membrane"/>
    <property type="evidence" value="ECO:0007669"/>
    <property type="project" value="TreeGrafter"/>
</dbReference>
<dbReference type="GO" id="GO:0016324">
    <property type="term" value="C:apical plasma membrane"/>
    <property type="evidence" value="ECO:0007669"/>
    <property type="project" value="TreeGrafter"/>
</dbReference>
<dbReference type="Pfam" id="PF00595">
    <property type="entry name" value="PDZ"/>
    <property type="match status" value="1"/>
</dbReference>
<dbReference type="PANTHER" id="PTHR14191:SF28">
    <property type="entry name" value="GH04176P-RELATED"/>
    <property type="match status" value="1"/>
</dbReference>
<dbReference type="PROSITE" id="PS50106">
    <property type="entry name" value="PDZ"/>
    <property type="match status" value="2"/>
</dbReference>
<evidence type="ECO:0000313" key="5">
    <source>
        <dbReference type="Proteomes" id="UP000663873"/>
    </source>
</evidence>
<keyword evidence="5" id="KW-1185">Reference proteome</keyword>